<dbReference type="GO" id="GO:0070063">
    <property type="term" value="F:RNA polymerase binding"/>
    <property type="evidence" value="ECO:0007669"/>
    <property type="project" value="InterPro"/>
</dbReference>
<dbReference type="SUPFAM" id="SSF46557">
    <property type="entry name" value="GreA transcript cleavage protein, N-terminal domain"/>
    <property type="match status" value="1"/>
</dbReference>
<feature type="domain" description="Transcription elongation factor GreA/GreB N-terminal" evidence="7">
    <location>
        <begin position="466"/>
        <end position="533"/>
    </location>
</feature>
<evidence type="ECO:0000256" key="2">
    <source>
        <dbReference type="ARBA" id="ARBA00023125"/>
    </source>
</evidence>
<keyword evidence="9" id="KW-1185">Reference proteome</keyword>
<dbReference type="Pfam" id="PF01272">
    <property type="entry name" value="GreA_GreB"/>
    <property type="match status" value="1"/>
</dbReference>
<dbReference type="PANTHER" id="PTHR30437:SF4">
    <property type="entry name" value="TRANSCRIPTION ELONGATION FACTOR GREA"/>
    <property type="match status" value="1"/>
</dbReference>
<dbReference type="SUPFAM" id="SSF54534">
    <property type="entry name" value="FKBP-like"/>
    <property type="match status" value="1"/>
</dbReference>
<dbReference type="InterPro" id="IPR001437">
    <property type="entry name" value="Tscrpt_elong_fac_GreA/B_C"/>
</dbReference>
<dbReference type="AlphaFoldDB" id="A0A6B2LZA6"/>
<keyword evidence="8" id="KW-0251">Elongation factor</keyword>
<reference evidence="8 9" key="1">
    <citation type="submission" date="2020-02" db="EMBL/GenBank/DDBJ databases">
        <title>Albibacoteraceae fam. nov., the first described family within the subdivision 4 Verrucomicrobia.</title>
        <authorList>
            <person name="Xi F."/>
        </authorList>
    </citation>
    <scope>NUCLEOTIDE SEQUENCE [LARGE SCALE GENOMIC DNA]</scope>
    <source>
        <strain evidence="8 9">CK1056</strain>
    </source>
</reference>
<proteinExistence type="inferred from homology"/>
<dbReference type="GO" id="GO:0003677">
    <property type="term" value="F:DNA binding"/>
    <property type="evidence" value="ECO:0007669"/>
    <property type="project" value="UniProtKB-UniRule"/>
</dbReference>
<evidence type="ECO:0000313" key="8">
    <source>
        <dbReference type="EMBL" id="NDV61396.1"/>
    </source>
</evidence>
<dbReference type="EMBL" id="JAAGNX010000001">
    <property type="protein sequence ID" value="NDV61396.1"/>
    <property type="molecule type" value="Genomic_DNA"/>
</dbReference>
<evidence type="ECO:0000259" key="6">
    <source>
        <dbReference type="Pfam" id="PF01272"/>
    </source>
</evidence>
<evidence type="ECO:0000313" key="9">
    <source>
        <dbReference type="Proteomes" id="UP000478417"/>
    </source>
</evidence>
<comment type="caution">
    <text evidence="8">The sequence shown here is derived from an EMBL/GenBank/DDBJ whole genome shotgun (WGS) entry which is preliminary data.</text>
</comment>
<dbReference type="GO" id="GO:0003746">
    <property type="term" value="F:translation elongation factor activity"/>
    <property type="evidence" value="ECO:0007669"/>
    <property type="project" value="UniProtKB-KW"/>
</dbReference>
<evidence type="ECO:0000259" key="7">
    <source>
        <dbReference type="Pfam" id="PF03449"/>
    </source>
</evidence>
<dbReference type="GO" id="GO:0006354">
    <property type="term" value="P:DNA-templated transcription elongation"/>
    <property type="evidence" value="ECO:0007669"/>
    <property type="project" value="TreeGrafter"/>
</dbReference>
<dbReference type="InterPro" id="IPR023459">
    <property type="entry name" value="Tscrpt_elong_fac_GreA/B_fam"/>
</dbReference>
<keyword evidence="2 5" id="KW-0238">DNA-binding</keyword>
<evidence type="ECO:0000256" key="1">
    <source>
        <dbReference type="ARBA" id="ARBA00023015"/>
    </source>
</evidence>
<protein>
    <recommendedName>
        <fullName evidence="5">Transcription elongation factor GreA</fullName>
    </recommendedName>
    <alternativeName>
        <fullName evidence="5">Transcript cleavage factor GreA</fullName>
    </alternativeName>
</protein>
<dbReference type="Pfam" id="PF03449">
    <property type="entry name" value="GreA_GreB_N"/>
    <property type="match status" value="1"/>
</dbReference>
<dbReference type="PANTHER" id="PTHR30437">
    <property type="entry name" value="TRANSCRIPTION ELONGATION FACTOR GREA"/>
    <property type="match status" value="1"/>
</dbReference>
<dbReference type="InterPro" id="IPR036805">
    <property type="entry name" value="Tscrpt_elong_fac_GreA/B_N_sf"/>
</dbReference>
<dbReference type="GO" id="GO:0032784">
    <property type="term" value="P:regulation of DNA-templated transcription elongation"/>
    <property type="evidence" value="ECO:0007669"/>
    <property type="project" value="UniProtKB-UniRule"/>
</dbReference>
<evidence type="ECO:0000256" key="4">
    <source>
        <dbReference type="ARBA" id="ARBA00024916"/>
    </source>
</evidence>
<sequence>MNKEAIDLLIQKRPALRRSRAKLEAMQPGAYCVHRAWGLGQIKDYDERENRLIIDFMEGQQAHPMDPAFCVEKLEILAENDILVRAQNEKEVIDEMVKSRPTDLIADILERSETKSATALEIETVLGRLMGSAKFKKWWTQTKKALVKDPRIAVPAKKTEPFILRDEPVRAEEEVLDEFFETKAPKKKIALASKLIDLSVKHEDIKEELPTILSELATSLAETKQLNPGERLYGIWVRNDLARFIHSDVESLEPTSASIINASNDLIGLADQVPASHYSRFLDLIERTLPDQWERIAFDLLKNSSGKLTAECINFLLDHDKMKEISSTFDRWLVEQNLKAPVLTWILKNRASKKYAPMLEGLMTPRLLSAIFFAIDYEALQNTSTRRIPLADLVSDDTKLISDLLTDASTETGHDLAQTLILNQGFEDLSKKSLLARFIKLYPSIQSIVGGEPTTSESSESEELVVSEKSLAERKKEYEVLITEKIPQNKEEIAEARAHGDLRENAEYKMARQEQDILLSRKNELETEINKARTTDFTDATTSMVSIGSIVDLEQASNKQSVSYSILGAWDGDPDQQIVSYQTPLARALLGKTKGEQVAVEIDGHEESWTIKDITRWVDRN</sequence>
<comment type="function">
    <text evidence="4 5">Necessary for efficient RNA polymerase transcription elongation past template-encoded arresting sites. The arresting sites in DNA have the property of trapping a certain fraction of elongating RNA polymerases that pass through, resulting in locked ternary complexes. Cleavage of the nascent transcript by cleavage factors such as GreA or GreB allows the resumption of elongation from the new 3'terminus. GreA releases sequences of 2 to 3 nucleotides.</text>
</comment>
<feature type="domain" description="Transcription elongation factor GreA/GreB C-terminal" evidence="6">
    <location>
        <begin position="542"/>
        <end position="615"/>
    </location>
</feature>
<dbReference type="Proteomes" id="UP000478417">
    <property type="component" value="Unassembled WGS sequence"/>
</dbReference>
<evidence type="ECO:0000256" key="3">
    <source>
        <dbReference type="ARBA" id="ARBA00023163"/>
    </source>
</evidence>
<evidence type="ECO:0000256" key="5">
    <source>
        <dbReference type="HAMAP-Rule" id="MF_00105"/>
    </source>
</evidence>
<dbReference type="InterPro" id="IPR028624">
    <property type="entry name" value="Tscrpt_elong_fac_GreA/B"/>
</dbReference>
<dbReference type="Gene3D" id="3.10.50.30">
    <property type="entry name" value="Transcription elongation factor, GreA/GreB, C-terminal domain"/>
    <property type="match status" value="1"/>
</dbReference>
<keyword evidence="8" id="KW-0648">Protein biosynthesis</keyword>
<dbReference type="RefSeq" id="WP_163962293.1">
    <property type="nucleotide sequence ID" value="NZ_JAAGNX010000001.1"/>
</dbReference>
<name>A0A6B2LZA6_9BACT</name>
<comment type="similarity">
    <text evidence="5">Belongs to the GreA/GreB family.</text>
</comment>
<accession>A0A6B2LZA6</accession>
<organism evidence="8 9">
    <name type="scientific">Oceanipulchritudo coccoides</name>
    <dbReference type="NCBI Taxonomy" id="2706888"/>
    <lineage>
        <taxon>Bacteria</taxon>
        <taxon>Pseudomonadati</taxon>
        <taxon>Verrucomicrobiota</taxon>
        <taxon>Opitutia</taxon>
        <taxon>Puniceicoccales</taxon>
        <taxon>Oceanipulchritudinaceae</taxon>
        <taxon>Oceanipulchritudo</taxon>
    </lineage>
</organism>
<dbReference type="HAMAP" id="MF_00105">
    <property type="entry name" value="GreA_GreB"/>
    <property type="match status" value="1"/>
</dbReference>
<dbReference type="InterPro" id="IPR036953">
    <property type="entry name" value="GreA/GreB_C_sf"/>
</dbReference>
<gene>
    <name evidence="5" type="primary">greA</name>
    <name evidence="8" type="ORF">G0Q06_02910</name>
</gene>
<keyword evidence="3 5" id="KW-0804">Transcription</keyword>
<keyword evidence="1 5" id="KW-0805">Transcription regulation</keyword>
<dbReference type="Gene3D" id="1.10.287.180">
    <property type="entry name" value="Transcription elongation factor, GreA/GreB, N-terminal domain"/>
    <property type="match status" value="1"/>
</dbReference>
<dbReference type="InterPro" id="IPR022691">
    <property type="entry name" value="Tscrpt_elong_fac_GreA/B_N"/>
</dbReference>